<feature type="region of interest" description="Disordered" evidence="1">
    <location>
        <begin position="649"/>
        <end position="672"/>
    </location>
</feature>
<dbReference type="AlphaFoldDB" id="A0A917E3X5"/>
<evidence type="ECO:0000313" key="3">
    <source>
        <dbReference type="Proteomes" id="UP000635071"/>
    </source>
</evidence>
<dbReference type="EMBL" id="BMJM01000001">
    <property type="protein sequence ID" value="GGD98743.1"/>
    <property type="molecule type" value="Genomic_DNA"/>
</dbReference>
<evidence type="ECO:0000256" key="1">
    <source>
        <dbReference type="SAM" id="MobiDB-lite"/>
    </source>
</evidence>
<accession>A0A917E3X5</accession>
<keyword evidence="3" id="KW-1185">Reference proteome</keyword>
<evidence type="ECO:0000313" key="2">
    <source>
        <dbReference type="EMBL" id="GGD98743.1"/>
    </source>
</evidence>
<organism evidence="2 3">
    <name type="scientific">Sandarakinorhabdus glacialis</name>
    <dbReference type="NCBI Taxonomy" id="1614636"/>
    <lineage>
        <taxon>Bacteria</taxon>
        <taxon>Pseudomonadati</taxon>
        <taxon>Pseudomonadota</taxon>
        <taxon>Alphaproteobacteria</taxon>
        <taxon>Sphingomonadales</taxon>
        <taxon>Sphingosinicellaceae</taxon>
        <taxon>Sandarakinorhabdus</taxon>
    </lineage>
</organism>
<feature type="region of interest" description="Disordered" evidence="1">
    <location>
        <begin position="718"/>
        <end position="739"/>
    </location>
</feature>
<gene>
    <name evidence="2" type="ORF">GCM10011529_01040</name>
</gene>
<reference evidence="2" key="2">
    <citation type="submission" date="2020-09" db="EMBL/GenBank/DDBJ databases">
        <authorList>
            <person name="Sun Q."/>
            <person name="Zhou Y."/>
        </authorList>
    </citation>
    <scope>NUCLEOTIDE SEQUENCE</scope>
    <source>
        <strain evidence="2">CGMCC 1.15519</strain>
    </source>
</reference>
<protein>
    <submittedName>
        <fullName evidence="2">Uncharacterized protein</fullName>
    </submittedName>
</protein>
<reference evidence="2" key="1">
    <citation type="journal article" date="2014" name="Int. J. Syst. Evol. Microbiol.">
        <title>Complete genome sequence of Corynebacterium casei LMG S-19264T (=DSM 44701T), isolated from a smear-ripened cheese.</title>
        <authorList>
            <consortium name="US DOE Joint Genome Institute (JGI-PGF)"/>
            <person name="Walter F."/>
            <person name="Albersmeier A."/>
            <person name="Kalinowski J."/>
            <person name="Ruckert C."/>
        </authorList>
    </citation>
    <scope>NUCLEOTIDE SEQUENCE</scope>
    <source>
        <strain evidence="2">CGMCC 1.15519</strain>
    </source>
</reference>
<dbReference type="RefSeq" id="WP_188760967.1">
    <property type="nucleotide sequence ID" value="NZ_BMJM01000001.1"/>
</dbReference>
<sequence length="898" mass="93030">MAITAAEVEANGWVLRITLTGALGDFGSYVLDPSGAPRVVLTSSHAGFTAAGGAAVAGTMVRQTPVGHPVRLPVNPLSPLVKVIDETDLGGGVIRCRLALAEWIYATDTGLSLAVMAGWRSGEVTASGIAVANGSTIAAPVPIFRWALAPYEVTAGSFRLSLFVASHHPVGFDPVAGVKFFATDGVNTRTAWQTSLSTDDSYGDNLRCYSAIIDPGAATALTAGLLRCDAEVYPFLGAMRSTDTAGTRSMSGLNLAGYGNAAATPFVIGHDPLGTRYSNQFAFVDAVSGTTTASAAMIGATWAAAKAVAGASRPRDAQTALQAAKLKLRALPAANGGAAAAQSVDGLRIRFAAGTHVGLGGAAVVTTGITCTEIPVSYEGDPDDPNPRVNCVLQTGVQVNPRIIRARWRNLALEIGGTSFAGSMLAYNFFDNIEMRGKAGSETAINAPFLASAVAGNWHLCVTRSRLWRTGWDLNRGNSGVGLLRGSAFSRRAAATTILKNRWIPVGEDGFSSGTGEGISTWQTSTQIGAVEDFVVAFNDMRSISAGQGLTIYAPPAATVSGTLNPSHRRHAVINNVFERITATSDNMWSYGEGALRTISYLVVEGNTVAGAGYNAFYSDPKPLNPTEADTLYNEAFVIRHANNAVDRNASKQDDFNDPDTATARGGGAHGYRPQMIHAWGPHMGVGMEGHVDCSRSGTWANFRRDFAGIRGVQFAGPTAPGWTDDRSERGSNTGQGNYLPVAGSVFAGRVMRGNSDRDWAGNPRRAGGFAGAFEPLASTDTALVPGNARPAHSVGGAATGWSGSIAPHGGRSAHLAGVAAFGWAGGLAPAAARMAERSGMPALVNGAVPVLSVAPGAARQAMASGMTSVLPGVSPPGAVAALRVLLVRRDPRRISIN</sequence>
<name>A0A917E3X5_9SPHN</name>
<proteinExistence type="predicted"/>
<dbReference type="Proteomes" id="UP000635071">
    <property type="component" value="Unassembled WGS sequence"/>
</dbReference>
<comment type="caution">
    <text evidence="2">The sequence shown here is derived from an EMBL/GenBank/DDBJ whole genome shotgun (WGS) entry which is preliminary data.</text>
</comment>